<dbReference type="STRING" id="1838286.Verru16b_01459"/>
<dbReference type="PANTHER" id="PTHR30506">
    <property type="entry name" value="INNER MEMBRANE PROTEIN"/>
    <property type="match status" value="1"/>
</dbReference>
<dbReference type="AlphaFoldDB" id="A0A1D8AU31"/>
<proteinExistence type="inferred from homology"/>
<evidence type="ECO:0000256" key="7">
    <source>
        <dbReference type="SAM" id="Phobius"/>
    </source>
</evidence>
<dbReference type="RefSeq" id="WP_069961649.1">
    <property type="nucleotide sequence ID" value="NZ_CP016094.1"/>
</dbReference>
<evidence type="ECO:0000313" key="10">
    <source>
        <dbReference type="Proteomes" id="UP000095228"/>
    </source>
</evidence>
<feature type="transmembrane region" description="Helical" evidence="7">
    <location>
        <begin position="77"/>
        <end position="94"/>
    </location>
</feature>
<protein>
    <recommendedName>
        <fullName evidence="8">Glycine transporter domain-containing protein</fullName>
    </recommendedName>
</protein>
<dbReference type="Pfam" id="PF03458">
    <property type="entry name" value="Gly_transporter"/>
    <property type="match status" value="2"/>
</dbReference>
<feature type="domain" description="Glycine transporter" evidence="8">
    <location>
        <begin position="105"/>
        <end position="178"/>
    </location>
</feature>
<comment type="subcellular location">
    <subcellularLocation>
        <location evidence="1">Cell membrane</location>
        <topology evidence="1">Multi-pass membrane protein</topology>
    </subcellularLocation>
</comment>
<evidence type="ECO:0000256" key="1">
    <source>
        <dbReference type="ARBA" id="ARBA00004651"/>
    </source>
</evidence>
<dbReference type="Proteomes" id="UP000095228">
    <property type="component" value="Chromosome"/>
</dbReference>
<keyword evidence="3" id="KW-1003">Cell membrane</keyword>
<feature type="transmembrane region" description="Helical" evidence="7">
    <location>
        <begin position="12"/>
        <end position="36"/>
    </location>
</feature>
<accession>A0A1D8AU31</accession>
<evidence type="ECO:0000259" key="8">
    <source>
        <dbReference type="Pfam" id="PF03458"/>
    </source>
</evidence>
<keyword evidence="5 7" id="KW-1133">Transmembrane helix</keyword>
<evidence type="ECO:0000256" key="2">
    <source>
        <dbReference type="ARBA" id="ARBA00008193"/>
    </source>
</evidence>
<feature type="domain" description="Glycine transporter" evidence="8">
    <location>
        <begin position="18"/>
        <end position="92"/>
    </location>
</feature>
<feature type="transmembrane region" description="Helical" evidence="7">
    <location>
        <begin position="43"/>
        <end position="65"/>
    </location>
</feature>
<organism evidence="9 10">
    <name type="scientific">Lacunisphaera limnophila</name>
    <dbReference type="NCBI Taxonomy" id="1838286"/>
    <lineage>
        <taxon>Bacteria</taxon>
        <taxon>Pseudomonadati</taxon>
        <taxon>Verrucomicrobiota</taxon>
        <taxon>Opitutia</taxon>
        <taxon>Opitutales</taxon>
        <taxon>Opitutaceae</taxon>
        <taxon>Lacunisphaera</taxon>
    </lineage>
</organism>
<dbReference type="PANTHER" id="PTHR30506:SF3">
    <property type="entry name" value="UPF0126 INNER MEMBRANE PROTEIN YADS-RELATED"/>
    <property type="match status" value="1"/>
</dbReference>
<gene>
    <name evidence="9" type="ORF">Verru16b_01459</name>
</gene>
<sequence length="233" mass="24009">MSASAQLSLQGSFALPVLFDLGATFAFALSGALAAIKRHYDIVGVLALALVTGLGGGLIRDGLFLAQGPTPLLTNPHYLEAVVLAAVGGVVFGARIHRFARLIPVVDALGLGAYAAFGVQKSLLAGLAPPAAILVGVVNAVGGGILRDLLCREEPLVFKPGQFYFLIALGGAVVFLFCTATLGWSANRAAIATVALTFVLRSLTITFNWRTAPVSSGSLFENDDVPPALPPKA</sequence>
<evidence type="ECO:0000256" key="6">
    <source>
        <dbReference type="ARBA" id="ARBA00023136"/>
    </source>
</evidence>
<keyword evidence="4 7" id="KW-0812">Transmembrane</keyword>
<evidence type="ECO:0000256" key="5">
    <source>
        <dbReference type="ARBA" id="ARBA00022989"/>
    </source>
</evidence>
<keyword evidence="10" id="KW-1185">Reference proteome</keyword>
<reference evidence="9 10" key="1">
    <citation type="submission" date="2016-06" db="EMBL/GenBank/DDBJ databases">
        <title>Three novel species with peptidoglycan cell walls form the new genus Lacunisphaera gen. nov. in the family Opitutaceae of the verrucomicrobial subdivision 4.</title>
        <authorList>
            <person name="Rast P."/>
            <person name="Gloeckner I."/>
            <person name="Jogler M."/>
            <person name="Boedeker C."/>
            <person name="Jeske O."/>
            <person name="Wiegand S."/>
            <person name="Reinhardt R."/>
            <person name="Schumann P."/>
            <person name="Rohde M."/>
            <person name="Spring S."/>
            <person name="Gloeckner F.O."/>
            <person name="Jogler C."/>
        </authorList>
    </citation>
    <scope>NUCLEOTIDE SEQUENCE [LARGE SCALE GENOMIC DNA]</scope>
    <source>
        <strain evidence="9 10">IG16b</strain>
    </source>
</reference>
<name>A0A1D8AU31_9BACT</name>
<dbReference type="OrthoDB" id="9791874at2"/>
<dbReference type="EMBL" id="CP016094">
    <property type="protein sequence ID" value="AOS44397.1"/>
    <property type="molecule type" value="Genomic_DNA"/>
</dbReference>
<feature type="transmembrane region" description="Helical" evidence="7">
    <location>
        <begin position="163"/>
        <end position="184"/>
    </location>
</feature>
<dbReference type="KEGG" id="obg:Verru16b_01459"/>
<evidence type="ECO:0000313" key="9">
    <source>
        <dbReference type="EMBL" id="AOS44397.1"/>
    </source>
</evidence>
<dbReference type="InterPro" id="IPR005115">
    <property type="entry name" value="Gly_transporter"/>
</dbReference>
<evidence type="ECO:0000256" key="4">
    <source>
        <dbReference type="ARBA" id="ARBA00022692"/>
    </source>
</evidence>
<comment type="similarity">
    <text evidence="2">Belongs to the UPF0126 family.</text>
</comment>
<dbReference type="GO" id="GO:0005886">
    <property type="term" value="C:plasma membrane"/>
    <property type="evidence" value="ECO:0007669"/>
    <property type="project" value="UniProtKB-SubCell"/>
</dbReference>
<evidence type="ECO:0000256" key="3">
    <source>
        <dbReference type="ARBA" id="ARBA00022475"/>
    </source>
</evidence>
<feature type="transmembrane region" description="Helical" evidence="7">
    <location>
        <begin position="123"/>
        <end position="142"/>
    </location>
</feature>
<keyword evidence="6 7" id="KW-0472">Membrane</keyword>